<comment type="caution">
    <text evidence="2">The sequence shown here is derived from an EMBL/GenBank/DDBJ whole genome shotgun (WGS) entry which is preliminary data.</text>
</comment>
<reference evidence="2 3" key="1">
    <citation type="submission" date="2016-06" db="EMBL/GenBank/DDBJ databases">
        <authorList>
            <person name="Kjaerup R.B."/>
            <person name="Dalgaard T.S."/>
            <person name="Juul-Madsen H.R."/>
        </authorList>
    </citation>
    <scope>NUCLEOTIDE SEQUENCE [LARGE SCALE GENOMIC DNA]</scope>
    <source>
        <strain evidence="2 3">852002-51834_SCH5396731</strain>
    </source>
</reference>
<name>A0A1A0VAP2_9MYCO</name>
<dbReference type="Proteomes" id="UP000091914">
    <property type="component" value="Unassembled WGS sequence"/>
</dbReference>
<proteinExistence type="predicted"/>
<gene>
    <name evidence="2" type="ORF">A5760_19695</name>
</gene>
<dbReference type="EMBL" id="LZSX01000088">
    <property type="protein sequence ID" value="OBB80312.1"/>
    <property type="molecule type" value="Genomic_DNA"/>
</dbReference>
<evidence type="ECO:0000313" key="3">
    <source>
        <dbReference type="Proteomes" id="UP000091914"/>
    </source>
</evidence>
<dbReference type="InterPro" id="IPR007969">
    <property type="entry name" value="DUF732"/>
</dbReference>
<dbReference type="AlphaFoldDB" id="A0A1A0VAP2"/>
<accession>A0A1A0VAP2</accession>
<organism evidence="2 3">
    <name type="scientific">Mycobacterium colombiense</name>
    <dbReference type="NCBI Taxonomy" id="339268"/>
    <lineage>
        <taxon>Bacteria</taxon>
        <taxon>Bacillati</taxon>
        <taxon>Actinomycetota</taxon>
        <taxon>Actinomycetes</taxon>
        <taxon>Mycobacteriales</taxon>
        <taxon>Mycobacteriaceae</taxon>
        <taxon>Mycobacterium</taxon>
        <taxon>Mycobacterium avium complex (MAC)</taxon>
    </lineage>
</organism>
<evidence type="ECO:0000259" key="1">
    <source>
        <dbReference type="Pfam" id="PF05305"/>
    </source>
</evidence>
<sequence>MFSRDRCRGPTLVTGAQLRLINRVSTNVGLASNDGLMVKTSAALALTVGATVLLAPAVHADQSTFISDVANEGSFPMNATYPPAVYLKVGQMACRVLAQGNDPALNSFEHATMNTFHVSFPDAVQFVVLANRDLCPNA</sequence>
<dbReference type="Pfam" id="PF05305">
    <property type="entry name" value="DUF732"/>
    <property type="match status" value="1"/>
</dbReference>
<evidence type="ECO:0000313" key="2">
    <source>
        <dbReference type="EMBL" id="OBB80312.1"/>
    </source>
</evidence>
<feature type="domain" description="DUF732" evidence="1">
    <location>
        <begin position="61"/>
        <end position="137"/>
    </location>
</feature>
<protein>
    <recommendedName>
        <fullName evidence="1">DUF732 domain-containing protein</fullName>
    </recommendedName>
</protein>